<reference evidence="1" key="1">
    <citation type="submission" date="2014-09" db="EMBL/GenBank/DDBJ databases">
        <authorList>
            <person name="Magalhaes I.L.F."/>
            <person name="Oliveira U."/>
            <person name="Santos F.R."/>
            <person name="Vidigal T.H.D.A."/>
            <person name="Brescovit A.D."/>
            <person name="Santos A.J."/>
        </authorList>
    </citation>
    <scope>NUCLEOTIDE SEQUENCE</scope>
    <source>
        <tissue evidence="1">Shoot tissue taken approximately 20 cm above the soil surface</tissue>
    </source>
</reference>
<protein>
    <submittedName>
        <fullName evidence="1">Uncharacterized protein</fullName>
    </submittedName>
</protein>
<organism evidence="1">
    <name type="scientific">Arundo donax</name>
    <name type="common">Giant reed</name>
    <name type="synonym">Donax arundinaceus</name>
    <dbReference type="NCBI Taxonomy" id="35708"/>
    <lineage>
        <taxon>Eukaryota</taxon>
        <taxon>Viridiplantae</taxon>
        <taxon>Streptophyta</taxon>
        <taxon>Embryophyta</taxon>
        <taxon>Tracheophyta</taxon>
        <taxon>Spermatophyta</taxon>
        <taxon>Magnoliopsida</taxon>
        <taxon>Liliopsida</taxon>
        <taxon>Poales</taxon>
        <taxon>Poaceae</taxon>
        <taxon>PACMAD clade</taxon>
        <taxon>Arundinoideae</taxon>
        <taxon>Arundineae</taxon>
        <taxon>Arundo</taxon>
    </lineage>
</organism>
<name>A0A0A8XMU8_ARUDO</name>
<accession>A0A0A8XMU8</accession>
<dbReference type="EMBL" id="GBRH01283501">
    <property type="protein sequence ID" value="JAD14394.1"/>
    <property type="molecule type" value="Transcribed_RNA"/>
</dbReference>
<sequence length="8" mass="973">MNNHMSHC</sequence>
<proteinExistence type="predicted"/>
<evidence type="ECO:0000313" key="1">
    <source>
        <dbReference type="EMBL" id="JAD14394.1"/>
    </source>
</evidence>
<reference evidence="1" key="2">
    <citation type="journal article" date="2015" name="Data Brief">
        <title>Shoot transcriptome of the giant reed, Arundo donax.</title>
        <authorList>
            <person name="Barrero R.A."/>
            <person name="Guerrero F.D."/>
            <person name="Moolhuijzen P."/>
            <person name="Goolsby J.A."/>
            <person name="Tidwell J."/>
            <person name="Bellgard S.E."/>
            <person name="Bellgard M.I."/>
        </authorList>
    </citation>
    <scope>NUCLEOTIDE SEQUENCE</scope>
    <source>
        <tissue evidence="1">Shoot tissue taken approximately 20 cm above the soil surface</tissue>
    </source>
</reference>